<dbReference type="EMBL" id="SMFY01000002">
    <property type="protein sequence ID" value="TCK29197.1"/>
    <property type="molecule type" value="Genomic_DNA"/>
</dbReference>
<gene>
    <name evidence="3" type="primary">ureF</name>
    <name evidence="4" type="ORF">EV667_3218</name>
</gene>
<accession>A0A4R1I1X3</accession>
<name>A0A4R1I1X3_ANCAQ</name>
<dbReference type="Proteomes" id="UP000295030">
    <property type="component" value="Unassembled WGS sequence"/>
</dbReference>
<comment type="subcellular location">
    <subcellularLocation>
        <location evidence="3">Cytoplasm</location>
    </subcellularLocation>
</comment>
<evidence type="ECO:0000256" key="1">
    <source>
        <dbReference type="ARBA" id="ARBA00022988"/>
    </source>
</evidence>
<dbReference type="GO" id="GO:0016151">
    <property type="term" value="F:nickel cation binding"/>
    <property type="evidence" value="ECO:0007669"/>
    <property type="project" value="UniProtKB-UniRule"/>
</dbReference>
<dbReference type="RefSeq" id="WP_131836263.1">
    <property type="nucleotide sequence ID" value="NZ_SMFY01000002.1"/>
</dbReference>
<dbReference type="PANTHER" id="PTHR33620">
    <property type="entry name" value="UREASE ACCESSORY PROTEIN F"/>
    <property type="match status" value="1"/>
</dbReference>
<organism evidence="4 5">
    <name type="scientific">Ancylobacter aquaticus</name>
    <dbReference type="NCBI Taxonomy" id="100"/>
    <lineage>
        <taxon>Bacteria</taxon>
        <taxon>Pseudomonadati</taxon>
        <taxon>Pseudomonadota</taxon>
        <taxon>Alphaproteobacteria</taxon>
        <taxon>Hyphomicrobiales</taxon>
        <taxon>Xanthobacteraceae</taxon>
        <taxon>Ancylobacter</taxon>
    </lineage>
</organism>
<reference evidence="4 5" key="1">
    <citation type="submission" date="2019-03" db="EMBL/GenBank/DDBJ databases">
        <title>Genomic Encyclopedia of Type Strains, Phase IV (KMG-IV): sequencing the most valuable type-strain genomes for metagenomic binning, comparative biology and taxonomic classification.</title>
        <authorList>
            <person name="Goeker M."/>
        </authorList>
    </citation>
    <scope>NUCLEOTIDE SEQUENCE [LARGE SCALE GENOMIC DNA]</scope>
    <source>
        <strain evidence="4 5">DSM 101</strain>
    </source>
</reference>
<dbReference type="InterPro" id="IPR002639">
    <property type="entry name" value="UreF"/>
</dbReference>
<comment type="subunit">
    <text evidence="3">UreD, UreF and UreG form a complex that acts as a GTP-hydrolysis-dependent molecular chaperone, activating the urease apoprotein by helping to assemble the nickel containing metallocenter of UreC. The UreE protein probably delivers the nickel.</text>
</comment>
<dbReference type="PIRSF" id="PIRSF009467">
    <property type="entry name" value="Ureas_acces_UreF"/>
    <property type="match status" value="1"/>
</dbReference>
<dbReference type="PANTHER" id="PTHR33620:SF1">
    <property type="entry name" value="UREASE ACCESSORY PROTEIN F"/>
    <property type="match status" value="1"/>
</dbReference>
<evidence type="ECO:0000256" key="3">
    <source>
        <dbReference type="HAMAP-Rule" id="MF_01385"/>
    </source>
</evidence>
<evidence type="ECO:0000313" key="4">
    <source>
        <dbReference type="EMBL" id="TCK29197.1"/>
    </source>
</evidence>
<dbReference type="OrthoDB" id="9798772at2"/>
<dbReference type="AlphaFoldDB" id="A0A4R1I1X3"/>
<dbReference type="Pfam" id="PF01730">
    <property type="entry name" value="UreF"/>
    <property type="match status" value="1"/>
</dbReference>
<keyword evidence="3" id="KW-0963">Cytoplasm</keyword>
<proteinExistence type="inferred from homology"/>
<keyword evidence="2 3" id="KW-0143">Chaperone</keyword>
<dbReference type="InterPro" id="IPR038277">
    <property type="entry name" value="UreF_sf"/>
</dbReference>
<comment type="similarity">
    <text evidence="3">Belongs to the UreF family.</text>
</comment>
<sequence length="227" mass="24168">MLSLFATLWQADSAFPNGGFAFSNGIEGLADLGQRLDREGLTNVLAMALTHRWMGMDRIAVSLAFAAADDMDRLAEIDLRFDAATIPALQRAGSRRNGLGLLTAHARLGTGAAAEMKRQVETGRMRGHLPVIQGAVWRACGMDETSVLAASAYTAVTGMTSAAVRLSLIGAVEAQSCLRATLPLMARLVDDAGRAGPLTCDDFESLTPMLDIATMRHATSEVRLFSN</sequence>
<dbReference type="HAMAP" id="MF_01385">
    <property type="entry name" value="UreF"/>
    <property type="match status" value="1"/>
</dbReference>
<dbReference type="Gene3D" id="1.10.4190.10">
    <property type="entry name" value="Urease accessory protein UreF"/>
    <property type="match status" value="1"/>
</dbReference>
<protein>
    <recommendedName>
        <fullName evidence="3">Urease accessory protein UreF</fullName>
    </recommendedName>
</protein>
<evidence type="ECO:0000256" key="2">
    <source>
        <dbReference type="ARBA" id="ARBA00023186"/>
    </source>
</evidence>
<dbReference type="GO" id="GO:0005737">
    <property type="term" value="C:cytoplasm"/>
    <property type="evidence" value="ECO:0007669"/>
    <property type="project" value="UniProtKB-SubCell"/>
</dbReference>
<comment type="function">
    <text evidence="3">Required for maturation of urease via the functional incorporation of the urease nickel metallocenter.</text>
</comment>
<comment type="caution">
    <text evidence="4">The sequence shown here is derived from an EMBL/GenBank/DDBJ whole genome shotgun (WGS) entry which is preliminary data.</text>
</comment>
<keyword evidence="5" id="KW-1185">Reference proteome</keyword>
<evidence type="ECO:0000313" key="5">
    <source>
        <dbReference type="Proteomes" id="UP000295030"/>
    </source>
</evidence>
<keyword evidence="1 3" id="KW-0996">Nickel insertion</keyword>